<dbReference type="Pfam" id="PF00439">
    <property type="entry name" value="Bromodomain"/>
    <property type="match status" value="1"/>
</dbReference>
<evidence type="ECO:0000256" key="6">
    <source>
        <dbReference type="ARBA" id="ARBA00022833"/>
    </source>
</evidence>
<keyword evidence="11" id="KW-0539">Nucleus</keyword>
<dbReference type="SUPFAM" id="SSF47370">
    <property type="entry name" value="Bromodomain"/>
    <property type="match status" value="1"/>
</dbReference>
<feature type="domain" description="Bromo" evidence="15">
    <location>
        <begin position="52"/>
        <end position="124"/>
    </location>
</feature>
<protein>
    <recommendedName>
        <fullName evidence="2">histone acetyltransferase</fullName>
        <ecNumber evidence="2">2.3.1.48</ecNumber>
    </recommendedName>
</protein>
<evidence type="ECO:0000256" key="4">
    <source>
        <dbReference type="ARBA" id="ARBA00022723"/>
    </source>
</evidence>
<evidence type="ECO:0000313" key="20">
    <source>
        <dbReference type="Proteomes" id="UP000663864"/>
    </source>
</evidence>
<dbReference type="EC" id="2.3.1.48" evidence="2"/>
<dbReference type="InterPro" id="IPR036427">
    <property type="entry name" value="Bromodomain-like_sf"/>
</dbReference>
<dbReference type="GO" id="GO:0003713">
    <property type="term" value="F:transcription coactivator activity"/>
    <property type="evidence" value="ECO:0007669"/>
    <property type="project" value="TreeGrafter"/>
</dbReference>
<sequence>MIESDSQLSTSNIMKSIMEQIDASNKQLLKHPVQFTYEDLHTRLEPIIHKMIDSEYSVLFRQPVDPVALNIPDYPTIIKNPMDISTMHNKLLCGEYKNPLQFCDDAWLMFNNAWLFNRRSSRAYKMCTQLSQLFVESIDPVLKELGYCCGQQYIYIYHLLCYVMESNNAAKSHFNLSNDVYRFCFTCFNSIKTESIFIGDDPTQTLVEIPKKLFLLAINDKEKPEIMIDCIVCTRRWHQVCALHLDQIWSEGFICNTCVCQYNIKRKKNCYIAQKLIATDLSSRLEQRINKFLHDKDCNDSRVTIRVLASSDKRCKVKPQLKKYYSNQIVYDNYPYRTKAIFAFQEIEGVDVIFFGMYVQEYDEYCPPPNTRRVYISHLDTVPFFQPKHYRQDVYHEILIGYLDYVKQYGYMYAHIWACPANEDVDYIFNLRPLEQRLPKPKHLHDWFKKMLDRAIAEHIVIDYKDMMKDCLDNQIKTVLDIPYFDSDFWPTTIEESIEKLNQEERRPQDVEVIPTIEDENCDDSIESEDPTEVSRYCSNYLVTKIKIHISGKRKSASTHENKNSKKTTNQQELAKTLMSNCTNLLSMIFSTMEKHNEEFFVIPLHDQITSCPATNCTDILIQCDLMDTRNAFLKFAHDKNYGFSSLRYAKFSSIALLYDLHTSTTHKLTYNYNTCQQKCDICHYCTVWEDFDQYEKFSNKELKHNDGQNSLNSNDKFITNTPLKRQTSIQRSMDALLHALNCCTVNCVNRSCFRYKHVIKHTKDYKEKNRQCNICKQVIFLYWYHAKICMNQNCQVPYCTSLKFFIEKQWTTSLQADRLLMEAMMMQHETNIMLTQT</sequence>
<keyword evidence="4 14" id="KW-0479">Metal-binding</keyword>
<keyword evidence="9 13" id="KW-0103">Bromodomain</keyword>
<dbReference type="InterPro" id="IPR013178">
    <property type="entry name" value="Histone_AcTrfase_Rtt109/CBP"/>
</dbReference>
<evidence type="ECO:0000259" key="16">
    <source>
        <dbReference type="PROSITE" id="PS50134"/>
    </source>
</evidence>
<dbReference type="Gene3D" id="3.30.40.10">
    <property type="entry name" value="Zinc/RING finger domain, C3HC4 (zinc finger)"/>
    <property type="match status" value="1"/>
</dbReference>
<dbReference type="PANTHER" id="PTHR13808:SF1">
    <property type="entry name" value="HISTONE ACETYLTRANSFERASE"/>
    <property type="match status" value="1"/>
</dbReference>
<feature type="zinc finger region" description="TAZ-type" evidence="14">
    <location>
        <begin position="722"/>
        <end position="803"/>
    </location>
</feature>
<dbReference type="Proteomes" id="UP000663864">
    <property type="component" value="Unassembled WGS sequence"/>
</dbReference>
<evidence type="ECO:0000256" key="7">
    <source>
        <dbReference type="ARBA" id="ARBA00022853"/>
    </source>
</evidence>
<keyword evidence="7" id="KW-0156">Chromatin regulator</keyword>
<feature type="domain" description="CBP/p300-type HAT" evidence="17">
    <location>
        <begin position="270"/>
        <end position="666"/>
    </location>
</feature>
<evidence type="ECO:0000313" key="18">
    <source>
        <dbReference type="EMBL" id="CAF1435656.1"/>
    </source>
</evidence>
<comment type="caution">
    <text evidence="18">The sequence shown here is derived from an EMBL/GenBank/DDBJ whole genome shotgun (WGS) entry which is preliminary data.</text>
</comment>
<keyword evidence="3" id="KW-0808">Transferase</keyword>
<dbReference type="GO" id="GO:0008270">
    <property type="term" value="F:zinc ion binding"/>
    <property type="evidence" value="ECO:0007669"/>
    <property type="project" value="UniProtKB-KW"/>
</dbReference>
<dbReference type="SMART" id="SM01250">
    <property type="entry name" value="KAT11"/>
    <property type="match status" value="1"/>
</dbReference>
<dbReference type="Gene3D" id="1.20.920.10">
    <property type="entry name" value="Bromodomain-like"/>
    <property type="match status" value="1"/>
</dbReference>
<dbReference type="CDD" id="cd15557">
    <property type="entry name" value="PHD_CBP_p300"/>
    <property type="match status" value="1"/>
</dbReference>
<comment type="catalytic activity">
    <reaction evidence="12">
        <text>L-lysyl-[protein] + acetyl-CoA = N(6)-acetyl-L-lysyl-[protein] + CoA + H(+)</text>
        <dbReference type="Rhea" id="RHEA:45948"/>
        <dbReference type="Rhea" id="RHEA-COMP:9752"/>
        <dbReference type="Rhea" id="RHEA-COMP:10731"/>
        <dbReference type="ChEBI" id="CHEBI:15378"/>
        <dbReference type="ChEBI" id="CHEBI:29969"/>
        <dbReference type="ChEBI" id="CHEBI:57287"/>
        <dbReference type="ChEBI" id="CHEBI:57288"/>
        <dbReference type="ChEBI" id="CHEBI:61930"/>
        <dbReference type="EC" id="2.3.1.48"/>
    </reaction>
</comment>
<keyword evidence="8" id="KW-0805">Transcription regulation</keyword>
<dbReference type="GO" id="GO:0005634">
    <property type="term" value="C:nucleus"/>
    <property type="evidence" value="ECO:0007669"/>
    <property type="project" value="UniProtKB-SubCell"/>
</dbReference>
<dbReference type="InterPro" id="IPR056484">
    <property type="entry name" value="PHD_P300"/>
</dbReference>
<dbReference type="InterPro" id="IPR035898">
    <property type="entry name" value="TAZ_dom_sf"/>
</dbReference>
<evidence type="ECO:0000256" key="14">
    <source>
        <dbReference type="PROSITE-ProRule" id="PRU00203"/>
    </source>
</evidence>
<evidence type="ECO:0000256" key="13">
    <source>
        <dbReference type="PROSITE-ProRule" id="PRU00035"/>
    </source>
</evidence>
<feature type="domain" description="TAZ-type" evidence="16">
    <location>
        <begin position="722"/>
        <end position="803"/>
    </location>
</feature>
<evidence type="ECO:0000256" key="10">
    <source>
        <dbReference type="ARBA" id="ARBA00023163"/>
    </source>
</evidence>
<dbReference type="AlphaFoldDB" id="A0A815NF14"/>
<keyword evidence="10" id="KW-0804">Transcription</keyword>
<dbReference type="GO" id="GO:0000123">
    <property type="term" value="C:histone acetyltransferase complex"/>
    <property type="evidence" value="ECO:0007669"/>
    <property type="project" value="TreeGrafter"/>
</dbReference>
<dbReference type="PROSITE" id="PS51727">
    <property type="entry name" value="CBP_P300_HAT"/>
    <property type="match status" value="1"/>
</dbReference>
<dbReference type="SMART" id="SM00297">
    <property type="entry name" value="BROMO"/>
    <property type="match status" value="1"/>
</dbReference>
<name>A0A815NF14_9BILA</name>
<evidence type="ECO:0000256" key="12">
    <source>
        <dbReference type="ARBA" id="ARBA00048017"/>
    </source>
</evidence>
<evidence type="ECO:0000259" key="17">
    <source>
        <dbReference type="PROSITE" id="PS51727"/>
    </source>
</evidence>
<dbReference type="SMART" id="SM00551">
    <property type="entry name" value="ZnF_TAZ"/>
    <property type="match status" value="1"/>
</dbReference>
<evidence type="ECO:0000256" key="9">
    <source>
        <dbReference type="ARBA" id="ARBA00023117"/>
    </source>
</evidence>
<keyword evidence="6 14" id="KW-0862">Zinc</keyword>
<dbReference type="SUPFAM" id="SSF57933">
    <property type="entry name" value="TAZ domain"/>
    <property type="match status" value="1"/>
</dbReference>
<dbReference type="Gene3D" id="2.10.110.40">
    <property type="match status" value="1"/>
</dbReference>
<accession>A0A815NF14</accession>
<dbReference type="PANTHER" id="PTHR13808">
    <property type="entry name" value="CBP/P300-RELATED"/>
    <property type="match status" value="1"/>
</dbReference>
<gene>
    <name evidence="19" type="ORF">JBS370_LOCUS27653</name>
    <name evidence="18" type="ORF">ZHD862_LOCUS34583</name>
</gene>
<dbReference type="InterPro" id="IPR001487">
    <property type="entry name" value="Bromodomain"/>
</dbReference>
<comment type="subcellular location">
    <subcellularLocation>
        <location evidence="1">Nucleus</location>
    </subcellularLocation>
</comment>
<evidence type="ECO:0000259" key="15">
    <source>
        <dbReference type="PROSITE" id="PS50014"/>
    </source>
</evidence>
<keyword evidence="5 14" id="KW-0863">Zinc-finger</keyword>
<dbReference type="Pfam" id="PF23570">
    <property type="entry name" value="PHD_P300"/>
    <property type="match status" value="1"/>
</dbReference>
<organism evidence="18 20">
    <name type="scientific">Rotaria sordida</name>
    <dbReference type="NCBI Taxonomy" id="392033"/>
    <lineage>
        <taxon>Eukaryota</taxon>
        <taxon>Metazoa</taxon>
        <taxon>Spiralia</taxon>
        <taxon>Gnathifera</taxon>
        <taxon>Rotifera</taxon>
        <taxon>Eurotatoria</taxon>
        <taxon>Bdelloidea</taxon>
        <taxon>Philodinida</taxon>
        <taxon>Philodinidae</taxon>
        <taxon>Rotaria</taxon>
    </lineage>
</organism>
<proteinExistence type="predicted"/>
<dbReference type="EMBL" id="CAJOBD010005262">
    <property type="protein sequence ID" value="CAF4025299.1"/>
    <property type="molecule type" value="Genomic_DNA"/>
</dbReference>
<dbReference type="InterPro" id="IPR000197">
    <property type="entry name" value="Znf_TAZ"/>
</dbReference>
<evidence type="ECO:0000256" key="1">
    <source>
        <dbReference type="ARBA" id="ARBA00004123"/>
    </source>
</evidence>
<evidence type="ECO:0000313" key="19">
    <source>
        <dbReference type="EMBL" id="CAF4025299.1"/>
    </source>
</evidence>
<dbReference type="GO" id="GO:0031490">
    <property type="term" value="F:chromatin DNA binding"/>
    <property type="evidence" value="ECO:0007669"/>
    <property type="project" value="TreeGrafter"/>
</dbReference>
<dbReference type="PROSITE" id="PS50014">
    <property type="entry name" value="BROMODOMAIN_2"/>
    <property type="match status" value="1"/>
</dbReference>
<evidence type="ECO:0000256" key="2">
    <source>
        <dbReference type="ARBA" id="ARBA00013184"/>
    </source>
</evidence>
<dbReference type="InterPro" id="IPR031162">
    <property type="entry name" value="CBP_P300_HAT"/>
</dbReference>
<evidence type="ECO:0000256" key="5">
    <source>
        <dbReference type="ARBA" id="ARBA00022771"/>
    </source>
</evidence>
<dbReference type="InterPro" id="IPR038547">
    <property type="entry name" value="RING_CBP-p300_sf"/>
</dbReference>
<dbReference type="GO" id="GO:0004402">
    <property type="term" value="F:histone acetyltransferase activity"/>
    <property type="evidence" value="ECO:0007669"/>
    <property type="project" value="InterPro"/>
</dbReference>
<dbReference type="PRINTS" id="PR00503">
    <property type="entry name" value="BROMODOMAIN"/>
</dbReference>
<dbReference type="Proteomes" id="UP000663836">
    <property type="component" value="Unassembled WGS sequence"/>
</dbReference>
<dbReference type="GO" id="GO:0045944">
    <property type="term" value="P:positive regulation of transcription by RNA polymerase II"/>
    <property type="evidence" value="ECO:0007669"/>
    <property type="project" value="TreeGrafter"/>
</dbReference>
<reference evidence="18" key="1">
    <citation type="submission" date="2021-02" db="EMBL/GenBank/DDBJ databases">
        <authorList>
            <person name="Nowell W R."/>
        </authorList>
    </citation>
    <scope>NUCLEOTIDE SEQUENCE</scope>
</reference>
<dbReference type="PROSITE" id="PS50134">
    <property type="entry name" value="ZF_TAZ"/>
    <property type="match status" value="1"/>
</dbReference>
<evidence type="ECO:0000256" key="3">
    <source>
        <dbReference type="ARBA" id="ARBA00022679"/>
    </source>
</evidence>
<evidence type="ECO:0000256" key="11">
    <source>
        <dbReference type="ARBA" id="ARBA00023242"/>
    </source>
</evidence>
<dbReference type="Gene3D" id="1.20.1020.10">
    <property type="entry name" value="TAZ domain"/>
    <property type="match status" value="1"/>
</dbReference>
<dbReference type="Pfam" id="PF08214">
    <property type="entry name" value="HAT_KAT11"/>
    <property type="match status" value="1"/>
</dbReference>
<evidence type="ECO:0000256" key="8">
    <source>
        <dbReference type="ARBA" id="ARBA00023015"/>
    </source>
</evidence>
<dbReference type="Pfam" id="PF02135">
    <property type="entry name" value="zf-TAZ"/>
    <property type="match status" value="1"/>
</dbReference>
<dbReference type="EMBL" id="CAJNOT010004532">
    <property type="protein sequence ID" value="CAF1435656.1"/>
    <property type="molecule type" value="Genomic_DNA"/>
</dbReference>
<dbReference type="GO" id="GO:0005667">
    <property type="term" value="C:transcription regulator complex"/>
    <property type="evidence" value="ECO:0007669"/>
    <property type="project" value="TreeGrafter"/>
</dbReference>
<dbReference type="InterPro" id="IPR013083">
    <property type="entry name" value="Znf_RING/FYVE/PHD"/>
</dbReference>